<comment type="caution">
    <text evidence="7">The sequence shown here is derived from an EMBL/GenBank/DDBJ whole genome shotgun (WGS) entry which is preliminary data.</text>
</comment>
<evidence type="ECO:0000256" key="5">
    <source>
        <dbReference type="RuleBase" id="RU363032"/>
    </source>
</evidence>
<organism evidence="7 8">
    <name type="scientific">Cellulomonas triticagri</name>
    <dbReference type="NCBI Taxonomy" id="2483352"/>
    <lineage>
        <taxon>Bacteria</taxon>
        <taxon>Bacillati</taxon>
        <taxon>Actinomycetota</taxon>
        <taxon>Actinomycetes</taxon>
        <taxon>Micrococcales</taxon>
        <taxon>Cellulomonadaceae</taxon>
        <taxon>Cellulomonas</taxon>
    </lineage>
</organism>
<keyword evidence="8" id="KW-1185">Reference proteome</keyword>
<dbReference type="RefSeq" id="WP_122150106.1">
    <property type="nucleotide sequence ID" value="NZ_RFFI01000085.1"/>
</dbReference>
<dbReference type="OrthoDB" id="9778910at2"/>
<dbReference type="PANTHER" id="PTHR43376">
    <property type="entry name" value="OLIGOPEPTIDE TRANSPORT SYSTEM PERMEASE PROTEIN"/>
    <property type="match status" value="1"/>
</dbReference>
<dbReference type="AlphaFoldDB" id="A0A3M2J4E4"/>
<dbReference type="Proteomes" id="UP000269289">
    <property type="component" value="Unassembled WGS sequence"/>
</dbReference>
<evidence type="ECO:0000313" key="7">
    <source>
        <dbReference type="EMBL" id="RMI06961.1"/>
    </source>
</evidence>
<dbReference type="InterPro" id="IPR035906">
    <property type="entry name" value="MetI-like_sf"/>
</dbReference>
<dbReference type="InterPro" id="IPR000515">
    <property type="entry name" value="MetI-like"/>
</dbReference>
<reference evidence="7 8" key="1">
    <citation type="submission" date="2018-10" db="EMBL/GenBank/DDBJ databases">
        <title>Isolation, diversity and antifungal activity of actinobacteria from wheat.</title>
        <authorList>
            <person name="Han C."/>
        </authorList>
    </citation>
    <scope>NUCLEOTIDE SEQUENCE [LARGE SCALE GENOMIC DNA]</scope>
    <source>
        <strain evidence="7 8">NEAU-YY56</strain>
    </source>
</reference>
<keyword evidence="3 5" id="KW-1133">Transmembrane helix</keyword>
<feature type="transmembrane region" description="Helical" evidence="5">
    <location>
        <begin position="176"/>
        <end position="196"/>
    </location>
</feature>
<keyword evidence="5" id="KW-0813">Transport</keyword>
<dbReference type="PANTHER" id="PTHR43376:SF1">
    <property type="entry name" value="OLIGOPEPTIDE TRANSPORT SYSTEM PERMEASE PROTEIN"/>
    <property type="match status" value="1"/>
</dbReference>
<feature type="transmembrane region" description="Helical" evidence="5">
    <location>
        <begin position="37"/>
        <end position="54"/>
    </location>
</feature>
<dbReference type="EMBL" id="RFFI01000085">
    <property type="protein sequence ID" value="RMI06961.1"/>
    <property type="molecule type" value="Genomic_DNA"/>
</dbReference>
<evidence type="ECO:0000256" key="4">
    <source>
        <dbReference type="ARBA" id="ARBA00023136"/>
    </source>
</evidence>
<dbReference type="Pfam" id="PF00528">
    <property type="entry name" value="BPD_transp_1"/>
    <property type="match status" value="1"/>
</dbReference>
<accession>A0A3M2J4E4</accession>
<keyword evidence="2 5" id="KW-0812">Transmembrane</keyword>
<name>A0A3M2J4E4_9CELL</name>
<dbReference type="GO" id="GO:0005886">
    <property type="term" value="C:plasma membrane"/>
    <property type="evidence" value="ECO:0007669"/>
    <property type="project" value="UniProtKB-SubCell"/>
</dbReference>
<evidence type="ECO:0000259" key="6">
    <source>
        <dbReference type="PROSITE" id="PS50928"/>
    </source>
</evidence>
<protein>
    <submittedName>
        <fullName evidence="7">ABC transporter permease</fullName>
    </submittedName>
</protein>
<evidence type="ECO:0000256" key="1">
    <source>
        <dbReference type="ARBA" id="ARBA00004141"/>
    </source>
</evidence>
<dbReference type="GO" id="GO:0055085">
    <property type="term" value="P:transmembrane transport"/>
    <property type="evidence" value="ECO:0007669"/>
    <property type="project" value="InterPro"/>
</dbReference>
<evidence type="ECO:0000256" key="3">
    <source>
        <dbReference type="ARBA" id="ARBA00022989"/>
    </source>
</evidence>
<feature type="transmembrane region" description="Helical" evidence="5">
    <location>
        <begin position="216"/>
        <end position="237"/>
    </location>
</feature>
<sequence length="355" mass="38326">MTTTSSPETDVVADGTTATRTTRARARIPWRFIGRRVAFYLFTLWAAITLNFFVPRLMKGDAVDSYLARNRGMSPEAADALRALLGLDSDRTLWQQYGDYLGMLARGDLGIAITHGLQPVGQVIANALPWTVGLIGLATVVSFLIGTVGGAVVGWRRGSRLDALIPVTTFLSTVPYFWIGLMAISVFSVTLGWFPIGKAYGIGTTPGLTFEFVGQVIKHGTLPLATIVVASLGGWMLGMRNMMLTVLDEDYVTVAQAKGMPTRRVLWRYAARNAVLPQIQSFALSIGFIVGGAIIVEQVFSYPGVGKMLLDATNAKDYALMQGGFLVIVLAVLVANILADVAYAVLDPRTRQSEA</sequence>
<comment type="similarity">
    <text evidence="5">Belongs to the binding-protein-dependent transport system permease family.</text>
</comment>
<evidence type="ECO:0000256" key="2">
    <source>
        <dbReference type="ARBA" id="ARBA00022692"/>
    </source>
</evidence>
<dbReference type="SUPFAM" id="SSF161098">
    <property type="entry name" value="MetI-like"/>
    <property type="match status" value="1"/>
</dbReference>
<dbReference type="PROSITE" id="PS50928">
    <property type="entry name" value="ABC_TM1"/>
    <property type="match status" value="1"/>
</dbReference>
<evidence type="ECO:0000313" key="8">
    <source>
        <dbReference type="Proteomes" id="UP000269289"/>
    </source>
</evidence>
<feature type="transmembrane region" description="Helical" evidence="5">
    <location>
        <begin position="282"/>
        <end position="300"/>
    </location>
</feature>
<dbReference type="Gene3D" id="1.10.3720.10">
    <property type="entry name" value="MetI-like"/>
    <property type="match status" value="1"/>
</dbReference>
<proteinExistence type="inferred from homology"/>
<gene>
    <name evidence="7" type="ORF">EBM89_14390</name>
</gene>
<feature type="transmembrane region" description="Helical" evidence="5">
    <location>
        <begin position="127"/>
        <end position="155"/>
    </location>
</feature>
<comment type="subcellular location">
    <subcellularLocation>
        <location evidence="5">Cell membrane</location>
        <topology evidence="5">Multi-pass membrane protein</topology>
    </subcellularLocation>
    <subcellularLocation>
        <location evidence="1">Membrane</location>
        <topology evidence="1">Multi-pass membrane protein</topology>
    </subcellularLocation>
</comment>
<keyword evidence="4 5" id="KW-0472">Membrane</keyword>
<dbReference type="CDD" id="cd06261">
    <property type="entry name" value="TM_PBP2"/>
    <property type="match status" value="1"/>
</dbReference>
<feature type="domain" description="ABC transmembrane type-1" evidence="6">
    <location>
        <begin position="128"/>
        <end position="339"/>
    </location>
</feature>
<feature type="transmembrane region" description="Helical" evidence="5">
    <location>
        <begin position="320"/>
        <end position="346"/>
    </location>
</feature>